<evidence type="ECO:0000259" key="3">
    <source>
        <dbReference type="Pfam" id="PF22845"/>
    </source>
</evidence>
<feature type="region of interest" description="Disordered" evidence="1">
    <location>
        <begin position="1"/>
        <end position="23"/>
    </location>
</feature>
<feature type="region of interest" description="Disordered" evidence="1">
    <location>
        <begin position="87"/>
        <end position="110"/>
    </location>
</feature>
<dbReference type="AlphaFoldDB" id="A0A199NS98"/>
<sequence>MHTQDWGPQSLEELSAARRGPRTEDLPVRAGMVLEELETGWVGAAVRLETIGGQRVVSLEDRHGAVRAFPLGYGFLYEGRPVRLVPPASRPAPSGPGRTRSGSVALPQAPARTARASRMLVEGVHDAELVEKVWGDDLRVEGIVVEPMHGLDHVEQIIRDFQPGPGRRLGVLADHLVPGSKESRLAEQALGLPGAREHVLFVGHPYVDVWESVRPRAVGLSAWPQVPRGEDWKTGVLRRIGWPHASAAERGRAWRRILAGVNSYTDLDPGILGPVEHIIDFLTDHP</sequence>
<gene>
    <name evidence="4" type="ORF">AN277_0205600</name>
</gene>
<name>A0A199NS98_9MICC</name>
<comment type="caution">
    <text evidence="4">The sequence shown here is derived from an EMBL/GenBank/DDBJ whole genome shotgun (WGS) entry which is preliminary data.</text>
</comment>
<feature type="domain" description="DUF3097" evidence="3">
    <location>
        <begin position="26"/>
        <end position="87"/>
    </location>
</feature>
<dbReference type="Pfam" id="PF11296">
    <property type="entry name" value="DUF3097_C"/>
    <property type="match status" value="1"/>
</dbReference>
<dbReference type="RefSeq" id="WP_058753915.1">
    <property type="nucleotide sequence ID" value="NZ_JBEYYV010000038.1"/>
</dbReference>
<keyword evidence="5" id="KW-1185">Reference proteome</keyword>
<dbReference type="EMBL" id="LJBJ02000009">
    <property type="protein sequence ID" value="OAX51964.1"/>
    <property type="molecule type" value="Genomic_DNA"/>
</dbReference>
<evidence type="ECO:0000313" key="4">
    <source>
        <dbReference type="EMBL" id="OAX51964.1"/>
    </source>
</evidence>
<dbReference type="InterPro" id="IPR021447">
    <property type="entry name" value="DUF3097_C"/>
</dbReference>
<evidence type="ECO:0008006" key="6">
    <source>
        <dbReference type="Google" id="ProtNLM"/>
    </source>
</evidence>
<feature type="domain" description="DUF3097" evidence="2">
    <location>
        <begin position="117"/>
        <end position="283"/>
    </location>
</feature>
<protein>
    <recommendedName>
        <fullName evidence="6">DUF3097 domain-containing protein</fullName>
    </recommendedName>
</protein>
<accession>A0A199NS98</accession>
<reference evidence="4" key="1">
    <citation type="submission" date="2016-06" db="EMBL/GenBank/DDBJ databases">
        <title>Identification of putative biosynthetic pathways for the production of bioactive secondary metabolites by the marine actinomycete Kocuria kristinae RUTW2-3.</title>
        <authorList>
            <person name="Waterworth S.C."/>
            <person name="Walmsley T.A."/>
            <person name="Matongo T."/>
            <person name="Davies-Coleman M.T."/>
            <person name="Dorrington R.A."/>
        </authorList>
    </citation>
    <scope>NUCLEOTIDE SEQUENCE [LARGE SCALE GENOMIC DNA]</scope>
    <source>
        <strain evidence="4">RUTW2-3</strain>
    </source>
</reference>
<proteinExistence type="predicted"/>
<evidence type="ECO:0000259" key="2">
    <source>
        <dbReference type="Pfam" id="PF11296"/>
    </source>
</evidence>
<dbReference type="Pfam" id="PF22845">
    <property type="entry name" value="DUF3097_N"/>
    <property type="match status" value="1"/>
</dbReference>
<evidence type="ECO:0000313" key="5">
    <source>
        <dbReference type="Proteomes" id="UP000053171"/>
    </source>
</evidence>
<evidence type="ECO:0000256" key="1">
    <source>
        <dbReference type="SAM" id="MobiDB-lite"/>
    </source>
</evidence>
<dbReference type="Proteomes" id="UP000053171">
    <property type="component" value="Unassembled WGS sequence"/>
</dbReference>
<dbReference type="PATRIC" id="fig|37923.11.peg.303"/>
<dbReference type="InterPro" id="IPR053883">
    <property type="entry name" value="DUF3097_N"/>
</dbReference>
<organism evidence="4 5">
    <name type="scientific">Rothia kristinae</name>
    <dbReference type="NCBI Taxonomy" id="37923"/>
    <lineage>
        <taxon>Bacteria</taxon>
        <taxon>Bacillati</taxon>
        <taxon>Actinomycetota</taxon>
        <taxon>Actinomycetes</taxon>
        <taxon>Micrococcales</taxon>
        <taxon>Micrococcaceae</taxon>
        <taxon>Rothia</taxon>
    </lineage>
</organism>